<gene>
    <name evidence="1" type="ORF">CABS02_10187</name>
</gene>
<sequence>MDQVFRSLTALAQRLAPIPLRLRRNLPRPAI</sequence>
<organism evidence="1 2">
    <name type="scientific">Colletotrichum abscissum</name>
    <dbReference type="NCBI Taxonomy" id="1671311"/>
    <lineage>
        <taxon>Eukaryota</taxon>
        <taxon>Fungi</taxon>
        <taxon>Dikarya</taxon>
        <taxon>Ascomycota</taxon>
        <taxon>Pezizomycotina</taxon>
        <taxon>Sordariomycetes</taxon>
        <taxon>Hypocreomycetidae</taxon>
        <taxon>Glomerellales</taxon>
        <taxon>Glomerellaceae</taxon>
        <taxon>Colletotrichum</taxon>
        <taxon>Colletotrichum acutatum species complex</taxon>
    </lineage>
</organism>
<dbReference type="EMBL" id="SDAQ01000074">
    <property type="protein sequence ID" value="KAI3543063.1"/>
    <property type="molecule type" value="Genomic_DNA"/>
</dbReference>
<evidence type="ECO:0000313" key="1">
    <source>
        <dbReference type="EMBL" id="KAI3543063.1"/>
    </source>
</evidence>
<name>A0A9P9X8Y5_9PEZI</name>
<accession>A0A9P9X8Y5</accession>
<proteinExistence type="predicted"/>
<protein>
    <submittedName>
        <fullName evidence="1">Uncharacterized protein</fullName>
    </submittedName>
</protein>
<dbReference type="Proteomes" id="UP001056436">
    <property type="component" value="Unassembled WGS sequence"/>
</dbReference>
<dbReference type="AlphaFoldDB" id="A0A9P9X8Y5"/>
<reference evidence="1" key="1">
    <citation type="submission" date="2019-01" db="EMBL/GenBank/DDBJ databases">
        <title>Colletotrichum abscissum LGMF1257.</title>
        <authorList>
            <person name="Baroncelli R."/>
        </authorList>
    </citation>
    <scope>NUCLEOTIDE SEQUENCE</scope>
    <source>
        <strain evidence="1">Ca142</strain>
    </source>
</reference>
<comment type="caution">
    <text evidence="1">The sequence shown here is derived from an EMBL/GenBank/DDBJ whole genome shotgun (WGS) entry which is preliminary data.</text>
</comment>
<keyword evidence="2" id="KW-1185">Reference proteome</keyword>
<evidence type="ECO:0000313" key="2">
    <source>
        <dbReference type="Proteomes" id="UP001056436"/>
    </source>
</evidence>